<dbReference type="AlphaFoldDB" id="A0AAE0YAC5"/>
<proteinExistence type="predicted"/>
<evidence type="ECO:0000313" key="3">
    <source>
        <dbReference type="EMBL" id="KAK3737103.1"/>
    </source>
</evidence>
<comment type="caution">
    <text evidence="3">The sequence shown here is derived from an EMBL/GenBank/DDBJ whole genome shotgun (WGS) entry which is preliminary data.</text>
</comment>
<sequence>MAPPSTRPVPLSYFAGSVIFLMMIAGTSTEIPTPLTAPRPGHDYPVTVGAEHHIVQGRISSEAKPGAHVPSNVIMEGEEDADLRVHLRVEIRKSEYKRPHVYHPDIVINATDPLNPQFEHPVIKFPNSSLPYGMEFVVVHTNAFYITPDRFIAVNDFRDLGGDTRIHFEVLLKDKLSETPYVSNSLPFVVEIEYPRVEANPNAALFAGVLILTILVISLVIPFGVRAKRRYKAGKPICGCGSAEDTSDCSSTGSQPEFMKNRAMSIGGKDNLAMILDHARLQNARASEYDLHQTIQNRMLRSESSLHFQPQWLDPHLSDYYHRPDFSHLEQLHQQQQQQMEQQHQHPYQKHHGGAISKKGVAGASNHSPSSHENPAATSSSLAPPPASGPYGHTSKYSPNAKRFSSSALVPPDVLSSMNARRNSIGGANGQMYAHLIGQGFGGSTNSINRPSTGGGNSNGLAFFRTPRGSNSNRSSCNSLYTYPANFNQGIEIPMNRLGGGKHGPRSGSVEDGKPVEVSGAGQSGVSITISSSASHEDLQVDKINKEASSSPDSGNASPSTSGVSNPGYQPDEPTATSNMEDQLQEENERL</sequence>
<feature type="compositionally biased region" description="Low complexity" evidence="1">
    <location>
        <begin position="524"/>
        <end position="534"/>
    </location>
</feature>
<feature type="compositionally biased region" description="Basic and acidic residues" evidence="1">
    <location>
        <begin position="535"/>
        <end position="546"/>
    </location>
</feature>
<feature type="transmembrane region" description="Helical" evidence="2">
    <location>
        <begin position="203"/>
        <end position="225"/>
    </location>
</feature>
<dbReference type="Proteomes" id="UP001283361">
    <property type="component" value="Unassembled WGS sequence"/>
</dbReference>
<name>A0AAE0YAC5_9GAST</name>
<protein>
    <submittedName>
        <fullName evidence="3">Uncharacterized protein</fullName>
    </submittedName>
</protein>
<feature type="compositionally biased region" description="Polar residues" evidence="1">
    <location>
        <begin position="395"/>
        <end position="406"/>
    </location>
</feature>
<evidence type="ECO:0000256" key="1">
    <source>
        <dbReference type="SAM" id="MobiDB-lite"/>
    </source>
</evidence>
<feature type="region of interest" description="Disordered" evidence="1">
    <location>
        <begin position="330"/>
        <end position="406"/>
    </location>
</feature>
<dbReference type="EMBL" id="JAWDGP010006665">
    <property type="protein sequence ID" value="KAK3737103.1"/>
    <property type="molecule type" value="Genomic_DNA"/>
</dbReference>
<feature type="compositionally biased region" description="Low complexity" evidence="1">
    <location>
        <begin position="332"/>
        <end position="346"/>
    </location>
</feature>
<accession>A0AAE0YAC5</accession>
<feature type="region of interest" description="Disordered" evidence="1">
    <location>
        <begin position="444"/>
        <end position="475"/>
    </location>
</feature>
<reference evidence="3" key="1">
    <citation type="journal article" date="2023" name="G3 (Bethesda)">
        <title>A reference genome for the long-term kleptoplast-retaining sea slug Elysia crispata morphotype clarki.</title>
        <authorList>
            <person name="Eastman K.E."/>
            <person name="Pendleton A.L."/>
            <person name="Shaikh M.A."/>
            <person name="Suttiyut T."/>
            <person name="Ogas R."/>
            <person name="Tomko P."/>
            <person name="Gavelis G."/>
            <person name="Widhalm J.R."/>
            <person name="Wisecaver J.H."/>
        </authorList>
    </citation>
    <scope>NUCLEOTIDE SEQUENCE</scope>
    <source>
        <strain evidence="3">ECLA1</strain>
    </source>
</reference>
<keyword evidence="2" id="KW-1133">Transmembrane helix</keyword>
<evidence type="ECO:0000256" key="2">
    <source>
        <dbReference type="SAM" id="Phobius"/>
    </source>
</evidence>
<keyword evidence="2" id="KW-0472">Membrane</keyword>
<evidence type="ECO:0000313" key="4">
    <source>
        <dbReference type="Proteomes" id="UP001283361"/>
    </source>
</evidence>
<gene>
    <name evidence="3" type="ORF">RRG08_016409</name>
</gene>
<keyword evidence="4" id="KW-1185">Reference proteome</keyword>
<feature type="compositionally biased region" description="Low complexity" evidence="1">
    <location>
        <begin position="548"/>
        <end position="562"/>
    </location>
</feature>
<feature type="region of interest" description="Disordered" evidence="1">
    <location>
        <begin position="494"/>
        <end position="591"/>
    </location>
</feature>
<keyword evidence="2" id="KW-0812">Transmembrane</keyword>
<organism evidence="3 4">
    <name type="scientific">Elysia crispata</name>
    <name type="common">lettuce slug</name>
    <dbReference type="NCBI Taxonomy" id="231223"/>
    <lineage>
        <taxon>Eukaryota</taxon>
        <taxon>Metazoa</taxon>
        <taxon>Spiralia</taxon>
        <taxon>Lophotrochozoa</taxon>
        <taxon>Mollusca</taxon>
        <taxon>Gastropoda</taxon>
        <taxon>Heterobranchia</taxon>
        <taxon>Euthyneura</taxon>
        <taxon>Panpulmonata</taxon>
        <taxon>Sacoglossa</taxon>
        <taxon>Placobranchoidea</taxon>
        <taxon>Plakobranchidae</taxon>
        <taxon>Elysia</taxon>
    </lineage>
</organism>